<name>A0A1G8X0N0_9BACT</name>
<feature type="transmembrane region" description="Helical" evidence="1">
    <location>
        <begin position="24"/>
        <end position="44"/>
    </location>
</feature>
<sequence>MNSTLALAPETQTSWGYRLSRNNWLIHVLVWAVLFLLPVLFSLSDPMDSPLRSLREWLPLSFSLLLFYLNYAYLIERFLFRSRYGAFLLINLATIAVSILLIYVGFNLINPLLERGLALRAPPPNFLLFIIFRNALSLALTIAAAIAIQSTRQWQKTQEREKRLRQEHLESELVNLKNQLNPHFFFNTLNNIYSLIELDPEQAQQVVYRLSKMMRYLLYDSNERYVSLAREMEFLTNYLDLMALRQSDHVRVRRCLTSDHPDLKIAPLLFISLIENAFKHGVSATEPSEIEVRVQVTESPPRQLVCVIRNTNFPKGDHDRSGSGIGLVNLEKRLQLLYDGHHALHYAVEGNYFEVRLTLDV</sequence>
<dbReference type="PANTHER" id="PTHR34220:SF7">
    <property type="entry name" value="SENSOR HISTIDINE KINASE YPDA"/>
    <property type="match status" value="1"/>
</dbReference>
<dbReference type="InterPro" id="IPR036890">
    <property type="entry name" value="HATPase_C_sf"/>
</dbReference>
<keyword evidence="1" id="KW-0472">Membrane</keyword>
<keyword evidence="3" id="KW-0808">Transferase</keyword>
<evidence type="ECO:0000313" key="3">
    <source>
        <dbReference type="EMBL" id="SDJ84199.1"/>
    </source>
</evidence>
<feature type="transmembrane region" description="Helical" evidence="1">
    <location>
        <begin position="86"/>
        <end position="106"/>
    </location>
</feature>
<reference evidence="3 4" key="1">
    <citation type="submission" date="2016-10" db="EMBL/GenBank/DDBJ databases">
        <authorList>
            <person name="de Groot N.N."/>
        </authorList>
    </citation>
    <scope>NUCLEOTIDE SEQUENCE [LARGE SCALE GENOMIC DNA]</scope>
    <source>
        <strain evidence="3 4">DSM 25186</strain>
    </source>
</reference>
<keyword evidence="3" id="KW-0418">Kinase</keyword>
<dbReference type="SUPFAM" id="SSF55874">
    <property type="entry name" value="ATPase domain of HSP90 chaperone/DNA topoisomerase II/histidine kinase"/>
    <property type="match status" value="1"/>
</dbReference>
<feature type="domain" description="Signal transduction histidine kinase internal region" evidence="2">
    <location>
        <begin position="172"/>
        <end position="248"/>
    </location>
</feature>
<dbReference type="EMBL" id="FNFO01000001">
    <property type="protein sequence ID" value="SDJ84199.1"/>
    <property type="molecule type" value="Genomic_DNA"/>
</dbReference>
<feature type="transmembrane region" description="Helical" evidence="1">
    <location>
        <begin position="126"/>
        <end position="148"/>
    </location>
</feature>
<feature type="transmembrane region" description="Helical" evidence="1">
    <location>
        <begin position="56"/>
        <end position="74"/>
    </location>
</feature>
<protein>
    <submittedName>
        <fullName evidence="3">Histidine kinase</fullName>
    </submittedName>
</protein>
<dbReference type="RefSeq" id="WP_089678074.1">
    <property type="nucleotide sequence ID" value="NZ_FNFO01000001.1"/>
</dbReference>
<dbReference type="STRING" id="1075417.SAMN05421823_101235"/>
<dbReference type="GO" id="GO:0016020">
    <property type="term" value="C:membrane"/>
    <property type="evidence" value="ECO:0007669"/>
    <property type="project" value="InterPro"/>
</dbReference>
<dbReference type="Gene3D" id="3.30.565.10">
    <property type="entry name" value="Histidine kinase-like ATPase, C-terminal domain"/>
    <property type="match status" value="1"/>
</dbReference>
<dbReference type="InterPro" id="IPR050640">
    <property type="entry name" value="Bact_2-comp_sensor_kinase"/>
</dbReference>
<accession>A0A1G8X0N0</accession>
<proteinExistence type="predicted"/>
<dbReference type="GO" id="GO:0000155">
    <property type="term" value="F:phosphorelay sensor kinase activity"/>
    <property type="evidence" value="ECO:0007669"/>
    <property type="project" value="InterPro"/>
</dbReference>
<dbReference type="PANTHER" id="PTHR34220">
    <property type="entry name" value="SENSOR HISTIDINE KINASE YPDA"/>
    <property type="match status" value="1"/>
</dbReference>
<dbReference type="Proteomes" id="UP000198510">
    <property type="component" value="Unassembled WGS sequence"/>
</dbReference>
<gene>
    <name evidence="3" type="ORF">SAMN05421823_101235</name>
</gene>
<evidence type="ECO:0000259" key="2">
    <source>
        <dbReference type="Pfam" id="PF06580"/>
    </source>
</evidence>
<organism evidence="3 4">
    <name type="scientific">Catalinimonas alkaloidigena</name>
    <dbReference type="NCBI Taxonomy" id="1075417"/>
    <lineage>
        <taxon>Bacteria</taxon>
        <taxon>Pseudomonadati</taxon>
        <taxon>Bacteroidota</taxon>
        <taxon>Cytophagia</taxon>
        <taxon>Cytophagales</taxon>
        <taxon>Catalimonadaceae</taxon>
        <taxon>Catalinimonas</taxon>
    </lineage>
</organism>
<dbReference type="OrthoDB" id="9792992at2"/>
<dbReference type="AlphaFoldDB" id="A0A1G8X0N0"/>
<evidence type="ECO:0000256" key="1">
    <source>
        <dbReference type="SAM" id="Phobius"/>
    </source>
</evidence>
<keyword evidence="4" id="KW-1185">Reference proteome</keyword>
<keyword evidence="1" id="KW-0812">Transmembrane</keyword>
<dbReference type="Pfam" id="PF06580">
    <property type="entry name" value="His_kinase"/>
    <property type="match status" value="1"/>
</dbReference>
<evidence type="ECO:0000313" key="4">
    <source>
        <dbReference type="Proteomes" id="UP000198510"/>
    </source>
</evidence>
<dbReference type="InterPro" id="IPR010559">
    <property type="entry name" value="Sig_transdc_His_kin_internal"/>
</dbReference>
<keyword evidence="1" id="KW-1133">Transmembrane helix</keyword>